<proteinExistence type="predicted"/>
<evidence type="ECO:0000313" key="2">
    <source>
        <dbReference type="Proteomes" id="UP000030002"/>
    </source>
</evidence>
<name>A0A0A0JAC2_9MICO</name>
<protein>
    <submittedName>
        <fullName evidence="1">Uncharacterized protein</fullName>
    </submittedName>
</protein>
<gene>
    <name evidence="1" type="ORF">N802_12340</name>
</gene>
<accession>A0A0A0JAC2</accession>
<dbReference type="AlphaFoldDB" id="A0A0A0JAC2"/>
<keyword evidence="2" id="KW-1185">Reference proteome</keyword>
<evidence type="ECO:0000313" key="1">
    <source>
        <dbReference type="EMBL" id="KGN34390.1"/>
    </source>
</evidence>
<dbReference type="Proteomes" id="UP000030002">
    <property type="component" value="Unassembled WGS sequence"/>
</dbReference>
<comment type="caution">
    <text evidence="1">The sequence shown here is derived from an EMBL/GenBank/DDBJ whole genome shotgun (WGS) entry which is preliminary data.</text>
</comment>
<sequence>MAVIVGEGLVEAVAGDAAPSAEDATWVPHPVSAATASAATAHPTIPLRPLMAAG</sequence>
<dbReference type="EMBL" id="AVPJ01000002">
    <property type="protein sequence ID" value="KGN34390.1"/>
    <property type="molecule type" value="Genomic_DNA"/>
</dbReference>
<reference evidence="1 2" key="1">
    <citation type="submission" date="2013-08" db="EMBL/GenBank/DDBJ databases">
        <title>The genome sequence of Knoellia sinensis.</title>
        <authorList>
            <person name="Zhu W."/>
            <person name="Wang G."/>
        </authorList>
    </citation>
    <scope>NUCLEOTIDE SEQUENCE [LARGE SCALE GENOMIC DNA]</scope>
    <source>
        <strain evidence="1 2">KCTC 19936</strain>
    </source>
</reference>
<organism evidence="1 2">
    <name type="scientific">Knoellia sinensis KCTC 19936</name>
    <dbReference type="NCBI Taxonomy" id="1385520"/>
    <lineage>
        <taxon>Bacteria</taxon>
        <taxon>Bacillati</taxon>
        <taxon>Actinomycetota</taxon>
        <taxon>Actinomycetes</taxon>
        <taxon>Micrococcales</taxon>
        <taxon>Intrasporangiaceae</taxon>
        <taxon>Knoellia</taxon>
    </lineage>
</organism>